<dbReference type="Gene3D" id="1.10.150.280">
    <property type="entry name" value="AF1531-like domain"/>
    <property type="match status" value="1"/>
</dbReference>
<evidence type="ECO:0000313" key="5">
    <source>
        <dbReference type="Proteomes" id="UP000481153"/>
    </source>
</evidence>
<evidence type="ECO:0000259" key="3">
    <source>
        <dbReference type="PROSITE" id="PS50067"/>
    </source>
</evidence>
<dbReference type="AlphaFoldDB" id="A0A6G0XVP2"/>
<dbReference type="PANTHER" id="PTHR47969">
    <property type="entry name" value="CHROMOSOME-ASSOCIATED KINESIN KIF4A-RELATED"/>
    <property type="match status" value="1"/>
</dbReference>
<gene>
    <name evidence="4" type="ORF">Ae201684_001090</name>
</gene>
<dbReference type="PROSITE" id="PS50067">
    <property type="entry name" value="KINESIN_MOTOR_2"/>
    <property type="match status" value="1"/>
</dbReference>
<dbReference type="VEuPathDB" id="FungiDB:AeMF1_001600"/>
<dbReference type="InterPro" id="IPR027640">
    <property type="entry name" value="Kinesin-like_fam"/>
</dbReference>
<accession>A0A6G0XVP2</accession>
<dbReference type="GO" id="GO:0051231">
    <property type="term" value="P:spindle elongation"/>
    <property type="evidence" value="ECO:0007669"/>
    <property type="project" value="TreeGrafter"/>
</dbReference>
<keyword evidence="1" id="KW-0067">ATP-binding</keyword>
<protein>
    <recommendedName>
        <fullName evidence="3">Kinesin motor domain-containing protein</fullName>
    </recommendedName>
</protein>
<dbReference type="Gene3D" id="3.40.850.10">
    <property type="entry name" value="Kinesin motor domain"/>
    <property type="match status" value="1"/>
</dbReference>
<dbReference type="GO" id="GO:0007052">
    <property type="term" value="P:mitotic spindle organization"/>
    <property type="evidence" value="ECO:0007669"/>
    <property type="project" value="TreeGrafter"/>
</dbReference>
<dbReference type="GO" id="GO:0005524">
    <property type="term" value="F:ATP binding"/>
    <property type="evidence" value="ECO:0007669"/>
    <property type="project" value="UniProtKB-UniRule"/>
</dbReference>
<evidence type="ECO:0000313" key="4">
    <source>
        <dbReference type="EMBL" id="KAF0744624.1"/>
    </source>
</evidence>
<feature type="domain" description="Kinesin motor" evidence="3">
    <location>
        <begin position="11"/>
        <end position="236"/>
    </location>
</feature>
<feature type="region of interest" description="Disordered" evidence="2">
    <location>
        <begin position="537"/>
        <end position="562"/>
    </location>
</feature>
<comment type="similarity">
    <text evidence="1">Belongs to the TRAFAC class myosin-kinesin ATPase superfamily. Kinesin family.</text>
</comment>
<comment type="caution">
    <text evidence="4">The sequence shown here is derived from an EMBL/GenBank/DDBJ whole genome shotgun (WGS) entry which is preliminary data.</text>
</comment>
<evidence type="ECO:0000256" key="2">
    <source>
        <dbReference type="SAM" id="MobiDB-lite"/>
    </source>
</evidence>
<dbReference type="SUPFAM" id="SSF52540">
    <property type="entry name" value="P-loop containing nucleoside triphosphate hydrolases"/>
    <property type="match status" value="1"/>
</dbReference>
<dbReference type="InterPro" id="IPR036961">
    <property type="entry name" value="Kinesin_motor_dom_sf"/>
</dbReference>
<keyword evidence="1" id="KW-0505">Motor protein</keyword>
<organism evidence="4 5">
    <name type="scientific">Aphanomyces euteiches</name>
    <dbReference type="NCBI Taxonomy" id="100861"/>
    <lineage>
        <taxon>Eukaryota</taxon>
        <taxon>Sar</taxon>
        <taxon>Stramenopiles</taxon>
        <taxon>Oomycota</taxon>
        <taxon>Saprolegniomycetes</taxon>
        <taxon>Saprolegniales</taxon>
        <taxon>Verrucalvaceae</taxon>
        <taxon>Aphanomyces</taxon>
    </lineage>
</organism>
<dbReference type="Pfam" id="PF00225">
    <property type="entry name" value="Kinesin"/>
    <property type="match status" value="1"/>
</dbReference>
<reference evidence="4 5" key="1">
    <citation type="submission" date="2019-07" db="EMBL/GenBank/DDBJ databases">
        <title>Genomics analysis of Aphanomyces spp. identifies a new class of oomycete effector associated with host adaptation.</title>
        <authorList>
            <person name="Gaulin E."/>
        </authorList>
    </citation>
    <scope>NUCLEOTIDE SEQUENCE [LARGE SCALE GENOMIC DNA]</scope>
    <source>
        <strain evidence="4 5">ATCC 201684</strain>
    </source>
</reference>
<dbReference type="GO" id="GO:0007018">
    <property type="term" value="P:microtubule-based movement"/>
    <property type="evidence" value="ECO:0007669"/>
    <property type="project" value="InterPro"/>
</dbReference>
<dbReference type="GO" id="GO:0008017">
    <property type="term" value="F:microtubule binding"/>
    <property type="evidence" value="ECO:0007669"/>
    <property type="project" value="InterPro"/>
</dbReference>
<dbReference type="InterPro" id="IPR027417">
    <property type="entry name" value="P-loop_NTPase"/>
</dbReference>
<feature type="binding site" evidence="1">
    <location>
        <begin position="93"/>
        <end position="100"/>
    </location>
    <ligand>
        <name>ATP</name>
        <dbReference type="ChEBI" id="CHEBI:30616"/>
    </ligand>
</feature>
<keyword evidence="5" id="KW-1185">Reference proteome</keyword>
<dbReference type="PANTHER" id="PTHR47969:SF9">
    <property type="entry name" value="KINESIN-LIKE PROTEIN"/>
    <property type="match status" value="1"/>
</dbReference>
<dbReference type="GO" id="GO:0005875">
    <property type="term" value="C:microtubule associated complex"/>
    <property type="evidence" value="ECO:0007669"/>
    <property type="project" value="TreeGrafter"/>
</dbReference>
<dbReference type="GO" id="GO:0003777">
    <property type="term" value="F:microtubule motor activity"/>
    <property type="evidence" value="ECO:0007669"/>
    <property type="project" value="InterPro"/>
</dbReference>
<dbReference type="PRINTS" id="PR00380">
    <property type="entry name" value="KINESINHEAVY"/>
</dbReference>
<dbReference type="InterPro" id="IPR001752">
    <property type="entry name" value="Kinesin_motor_dom"/>
</dbReference>
<evidence type="ECO:0000256" key="1">
    <source>
        <dbReference type="PROSITE-ProRule" id="PRU00283"/>
    </source>
</evidence>
<name>A0A6G0XVP2_9STRA</name>
<dbReference type="Proteomes" id="UP000481153">
    <property type="component" value="Unassembled WGS sequence"/>
</dbReference>
<dbReference type="EMBL" id="VJMJ01000009">
    <property type="protein sequence ID" value="KAF0744624.1"/>
    <property type="molecule type" value="Genomic_DNA"/>
</dbReference>
<proteinExistence type="inferred from homology"/>
<dbReference type="SMART" id="SM00129">
    <property type="entry name" value="KISc"/>
    <property type="match status" value="1"/>
</dbReference>
<sequence>MASLFLLPPAHMKVVARVRPMLRGETAKGSGSCVNIIVGGTTASKNIQIDDHLFQVDRVYDERVSQRDIFHKELGNKIADLFEGHDVTAFACGAPTSGKSFTMEGSAKSPGLIPRAMVKLFQVGKEQVADFRVEVALHEIYQHKVLDLLAAKANQDDVSVCATSDDRLVLQGLTSKHIGSNDDFIALYERACKRRRGTTSYHSRGNRSHFVLQVRVESRGFDGLVRSGCLHMMDLASQDDICPTAQESASMLLGMQPYDESLVSRILVDRVTNSNLALMICTISPARSLLKDTLEALQHAAKKKQVVGTTPLSSFELTPKAKSSKSPTLDTTAPWSKKRCDCGSGMVAMKKLKFQDDEKLTGDAVGCSQAIAKPRTSHGGDSNPSVSKGSIKHILTMAMDYEKRGKGRTAIALYMVARDLLDEPNTKLEARIQELAQSFPPTPCNFTTSASLTVKSRVQTILEADVLHTLNHGPKSMLLEFQGIGEKKAAKILAGRADIKYASMNDLIKAGMGEKQVAQFHQLNVESQLRLLRQLEEHERKQSRHSMTPLTPRWPTVPFTDA</sequence>
<keyword evidence="1" id="KW-0547">Nucleotide-binding</keyword>